<dbReference type="InterPro" id="IPR059000">
    <property type="entry name" value="ATPase_P-type_domA"/>
</dbReference>
<keyword evidence="8" id="KW-1278">Translocase</keyword>
<dbReference type="Gene3D" id="1.20.1110.10">
    <property type="entry name" value="Calcium-transporting ATPase, transmembrane domain"/>
    <property type="match status" value="1"/>
</dbReference>
<keyword evidence="5" id="KW-0547">Nucleotide-binding</keyword>
<protein>
    <submittedName>
        <fullName evidence="13">Magnesium-transporting ATPase, P-type 1</fullName>
        <ecNumber evidence="13">3.6.3.2</ecNumber>
    </submittedName>
</protein>
<feature type="transmembrane region" description="Helical" evidence="11">
    <location>
        <begin position="659"/>
        <end position="678"/>
    </location>
</feature>
<dbReference type="Pfam" id="PF00689">
    <property type="entry name" value="Cation_ATPase_C"/>
    <property type="match status" value="1"/>
</dbReference>
<keyword evidence="10 11" id="KW-0472">Membrane</keyword>
<dbReference type="SUPFAM" id="SSF56784">
    <property type="entry name" value="HAD-like"/>
    <property type="match status" value="1"/>
</dbReference>
<feature type="domain" description="S5 DRBM" evidence="12">
    <location>
        <begin position="434"/>
        <end position="502"/>
    </location>
</feature>
<evidence type="ECO:0000256" key="11">
    <source>
        <dbReference type="SAM" id="Phobius"/>
    </source>
</evidence>
<keyword evidence="3" id="KW-0597">Phosphoprotein</keyword>
<dbReference type="GO" id="GO:0006412">
    <property type="term" value="P:translation"/>
    <property type="evidence" value="ECO:0007669"/>
    <property type="project" value="InterPro"/>
</dbReference>
<dbReference type="AlphaFoldDB" id="A0A1J5Q5H2"/>
<evidence type="ECO:0000256" key="9">
    <source>
        <dbReference type="ARBA" id="ARBA00022989"/>
    </source>
</evidence>
<accession>A0A1J5Q5H2</accession>
<reference evidence="13" key="1">
    <citation type="submission" date="2016-10" db="EMBL/GenBank/DDBJ databases">
        <title>Sequence of Gallionella enrichment culture.</title>
        <authorList>
            <person name="Poehlein A."/>
            <person name="Muehling M."/>
            <person name="Daniel R."/>
        </authorList>
    </citation>
    <scope>NUCLEOTIDE SEQUENCE</scope>
</reference>
<dbReference type="SUPFAM" id="SSF81665">
    <property type="entry name" value="Calcium ATPase, transmembrane domain M"/>
    <property type="match status" value="1"/>
</dbReference>
<dbReference type="Pfam" id="PF13246">
    <property type="entry name" value="Cation_ATPase"/>
    <property type="match status" value="1"/>
</dbReference>
<dbReference type="InterPro" id="IPR018303">
    <property type="entry name" value="ATPase_P-typ_P_site"/>
</dbReference>
<keyword evidence="13" id="KW-0378">Hydrolase</keyword>
<dbReference type="InterPro" id="IPR023214">
    <property type="entry name" value="HAD_sf"/>
</dbReference>
<proteinExistence type="predicted"/>
<dbReference type="PRINTS" id="PR01836">
    <property type="entry name" value="MGATPASE"/>
</dbReference>
<dbReference type="PROSITE" id="PS00154">
    <property type="entry name" value="ATPASE_E1_E2"/>
    <property type="match status" value="1"/>
</dbReference>
<evidence type="ECO:0000256" key="4">
    <source>
        <dbReference type="ARBA" id="ARBA00022692"/>
    </source>
</evidence>
<dbReference type="NCBIfam" id="TIGR01524">
    <property type="entry name" value="ATPase-IIIB_Mg"/>
    <property type="match status" value="1"/>
</dbReference>
<keyword evidence="2" id="KW-1003">Cell membrane</keyword>
<dbReference type="GO" id="GO:0003735">
    <property type="term" value="F:structural constituent of ribosome"/>
    <property type="evidence" value="ECO:0007669"/>
    <property type="project" value="InterPro"/>
</dbReference>
<dbReference type="InterPro" id="IPR008250">
    <property type="entry name" value="ATPase_P-typ_transduc_dom_A_sf"/>
</dbReference>
<dbReference type="InterPro" id="IPR023299">
    <property type="entry name" value="ATPase_P-typ_cyto_dom_N"/>
</dbReference>
<feature type="transmembrane region" description="Helical" evidence="11">
    <location>
        <begin position="598"/>
        <end position="621"/>
    </location>
</feature>
<dbReference type="EC" id="3.6.3.2" evidence="13"/>
<evidence type="ECO:0000256" key="3">
    <source>
        <dbReference type="ARBA" id="ARBA00022553"/>
    </source>
</evidence>
<comment type="caution">
    <text evidence="13">The sequence shown here is derived from an EMBL/GenBank/DDBJ whole genome shotgun (WGS) entry which is preliminary data.</text>
</comment>
<evidence type="ECO:0000259" key="12">
    <source>
        <dbReference type="PROSITE" id="PS50881"/>
    </source>
</evidence>
<dbReference type="GO" id="GO:0005886">
    <property type="term" value="C:plasma membrane"/>
    <property type="evidence" value="ECO:0007669"/>
    <property type="project" value="UniProtKB-SubCell"/>
</dbReference>
<dbReference type="PANTHER" id="PTHR42861">
    <property type="entry name" value="CALCIUM-TRANSPORTING ATPASE"/>
    <property type="match status" value="1"/>
</dbReference>
<evidence type="ECO:0000256" key="2">
    <source>
        <dbReference type="ARBA" id="ARBA00022475"/>
    </source>
</evidence>
<dbReference type="GO" id="GO:0016887">
    <property type="term" value="F:ATP hydrolysis activity"/>
    <property type="evidence" value="ECO:0007669"/>
    <property type="project" value="InterPro"/>
</dbReference>
<dbReference type="GO" id="GO:0005840">
    <property type="term" value="C:ribosome"/>
    <property type="evidence" value="ECO:0007669"/>
    <property type="project" value="InterPro"/>
</dbReference>
<dbReference type="SFLD" id="SFLDF00027">
    <property type="entry name" value="p-type_atpase"/>
    <property type="match status" value="1"/>
</dbReference>
<dbReference type="NCBIfam" id="TIGR01494">
    <property type="entry name" value="ATPase_P-type"/>
    <property type="match status" value="2"/>
</dbReference>
<dbReference type="SFLD" id="SFLDG00002">
    <property type="entry name" value="C1.7:_P-type_atpase_like"/>
    <property type="match status" value="1"/>
</dbReference>
<feature type="transmembrane region" description="Helical" evidence="11">
    <location>
        <begin position="126"/>
        <end position="146"/>
    </location>
</feature>
<dbReference type="GO" id="GO:0015444">
    <property type="term" value="F:P-type magnesium transporter activity"/>
    <property type="evidence" value="ECO:0007669"/>
    <property type="project" value="InterPro"/>
</dbReference>
<evidence type="ECO:0000256" key="6">
    <source>
        <dbReference type="ARBA" id="ARBA00022840"/>
    </source>
</evidence>
<dbReference type="InterPro" id="IPR013810">
    <property type="entry name" value="Ribosomal_uS5_N"/>
</dbReference>
<evidence type="ECO:0000256" key="10">
    <source>
        <dbReference type="ARBA" id="ARBA00023136"/>
    </source>
</evidence>
<dbReference type="Gene3D" id="3.40.50.1000">
    <property type="entry name" value="HAD superfamily/HAD-like"/>
    <property type="match status" value="1"/>
</dbReference>
<dbReference type="InterPro" id="IPR001757">
    <property type="entry name" value="P_typ_ATPase"/>
</dbReference>
<dbReference type="SUPFAM" id="SSF81653">
    <property type="entry name" value="Calcium ATPase, transduction domain A"/>
    <property type="match status" value="1"/>
</dbReference>
<dbReference type="Gene3D" id="3.40.1110.10">
    <property type="entry name" value="Calcium-transporting ATPase, cytoplasmic domain N"/>
    <property type="match status" value="1"/>
</dbReference>
<comment type="subcellular location">
    <subcellularLocation>
        <location evidence="1">Cell membrane</location>
        <topology evidence="1">Multi-pass membrane protein</topology>
    </subcellularLocation>
</comment>
<dbReference type="EMBL" id="MLJW01002228">
    <property type="protein sequence ID" value="OIQ75247.1"/>
    <property type="molecule type" value="Genomic_DNA"/>
</dbReference>
<evidence type="ECO:0000256" key="5">
    <source>
        <dbReference type="ARBA" id="ARBA00022741"/>
    </source>
</evidence>
<evidence type="ECO:0000256" key="8">
    <source>
        <dbReference type="ARBA" id="ARBA00022967"/>
    </source>
</evidence>
<dbReference type="InterPro" id="IPR036412">
    <property type="entry name" value="HAD-like_sf"/>
</dbReference>
<dbReference type="InterPro" id="IPR006068">
    <property type="entry name" value="ATPase_P-typ_cation-transptr_C"/>
</dbReference>
<feature type="transmembrane region" description="Helical" evidence="11">
    <location>
        <begin position="152"/>
        <end position="177"/>
    </location>
</feature>
<keyword evidence="7" id="KW-0460">Magnesium</keyword>
<keyword evidence="4 11" id="KW-0812">Transmembrane</keyword>
<dbReference type="InterPro" id="IPR006415">
    <property type="entry name" value="P-type_ATPase_IIIB"/>
</dbReference>
<feature type="transmembrane region" description="Helical" evidence="11">
    <location>
        <begin position="627"/>
        <end position="647"/>
    </location>
</feature>
<organism evidence="13">
    <name type="scientific">mine drainage metagenome</name>
    <dbReference type="NCBI Taxonomy" id="410659"/>
    <lineage>
        <taxon>unclassified sequences</taxon>
        <taxon>metagenomes</taxon>
        <taxon>ecological metagenomes</taxon>
    </lineage>
</organism>
<gene>
    <name evidence="13" type="primary">mgtA_17</name>
    <name evidence="13" type="ORF">GALL_430880</name>
</gene>
<evidence type="ECO:0000256" key="7">
    <source>
        <dbReference type="ARBA" id="ARBA00022842"/>
    </source>
</evidence>
<evidence type="ECO:0000256" key="1">
    <source>
        <dbReference type="ARBA" id="ARBA00004651"/>
    </source>
</evidence>
<dbReference type="PROSITE" id="PS50881">
    <property type="entry name" value="S5_DSRBD"/>
    <property type="match status" value="1"/>
</dbReference>
<sequence>MLRDGTPCEVPLTRLVPGDVVLLSAGKLVPADGMVLEVDDFFVNQAQLTGEPYPVEKRLGPTLEPDAWDGDAPNAVFMGSSVVSGSARVLVLRTGPLTALGQIATSLEKQPPATAFERGTRQFGMLIMRLTFGMVLFVLLVNIALHRPLLESFLFAVALAVGLTPELLPMIVSVTLARGALRMADKKVIVKRLSAIQDMGSMDVLCTDKTGTLTEAKIRLERHVDAQNRDSAHVLELAYLNSHFESGLKSPLDDAILQHGEIDASGWNKLDEVPFDFERRRVSVLVEGEGKRLLVVKGAPEDILGLCTHYEGGAGTEIPLDASAHAGITALFDSLGEDGFRVLAIAWRGMPPDHPHAVVTDESALIFAGFAAFLDPPKASAGEALAAMAASGVAVKIVTGDNERVTRHVCAQLGVPISGVLTGKEIAAMNDDALRARVADVNLFCRANPAQKNRILLALKARGHVVGYLGDGINDAPSLHTADVGISVDSAVDVAKQAAAMILLENDLNVLHAGILEGRRTFGNVMKYIMMATSSNFGNMFSMAAAALILPFLPMLPLQILLNNLLYDFSELPLPLDNVDEEDLARPRRWDMTFIRNFMLTIGPISSLFDLLTFYLLIVLLKANETLFHTGWFVESIATQVLVIFVIRTRRNPLRSHPHPWLTWLSLGVVVLAMLLPLSPVASDLGFAPLPLEFFGLLAVLLTVYLSLVELGKRWFYRRYAGPSANRPAPRR</sequence>
<feature type="transmembrane region" description="Helical" evidence="11">
    <location>
        <begin position="690"/>
        <end position="709"/>
    </location>
</feature>
<dbReference type="GO" id="GO:0005524">
    <property type="term" value="F:ATP binding"/>
    <property type="evidence" value="ECO:0007669"/>
    <property type="project" value="UniProtKB-KW"/>
</dbReference>
<dbReference type="GO" id="GO:0003723">
    <property type="term" value="F:RNA binding"/>
    <property type="evidence" value="ECO:0007669"/>
    <property type="project" value="InterPro"/>
</dbReference>
<evidence type="ECO:0000313" key="13">
    <source>
        <dbReference type="EMBL" id="OIQ75247.1"/>
    </source>
</evidence>
<dbReference type="SFLD" id="SFLDS00003">
    <property type="entry name" value="Haloacid_Dehalogenase"/>
    <property type="match status" value="1"/>
</dbReference>
<keyword evidence="9 11" id="KW-1133">Transmembrane helix</keyword>
<dbReference type="Pfam" id="PF00122">
    <property type="entry name" value="E1-E2_ATPase"/>
    <property type="match status" value="1"/>
</dbReference>
<dbReference type="Gene3D" id="2.70.150.10">
    <property type="entry name" value="Calcium-transporting ATPase, cytoplasmic transduction domain A"/>
    <property type="match status" value="1"/>
</dbReference>
<dbReference type="InterPro" id="IPR023298">
    <property type="entry name" value="ATPase_P-typ_TM_dom_sf"/>
</dbReference>
<dbReference type="InterPro" id="IPR044492">
    <property type="entry name" value="P_typ_ATPase_HD_dom"/>
</dbReference>
<name>A0A1J5Q5H2_9ZZZZ</name>
<keyword evidence="6" id="KW-0067">ATP-binding</keyword>